<proteinExistence type="inferred from homology"/>
<evidence type="ECO:0000256" key="6">
    <source>
        <dbReference type="ARBA" id="ARBA00023187"/>
    </source>
</evidence>
<keyword evidence="5" id="KW-0694">RNA-binding</keyword>
<dbReference type="Gene3D" id="1.10.287.4070">
    <property type="match status" value="1"/>
</dbReference>
<feature type="domain" description="Nop" evidence="10">
    <location>
        <begin position="204"/>
        <end position="322"/>
    </location>
</feature>
<feature type="compositionally biased region" description="Acidic residues" evidence="9">
    <location>
        <begin position="8"/>
        <end position="26"/>
    </location>
</feature>
<dbReference type="InterPro" id="IPR027105">
    <property type="entry name" value="Prp31"/>
</dbReference>
<feature type="region of interest" description="Disordered" evidence="9">
    <location>
        <begin position="385"/>
        <end position="429"/>
    </location>
</feature>
<organism evidence="11 12">
    <name type="scientific">Chloropicon roscoffensis</name>
    <dbReference type="NCBI Taxonomy" id="1461544"/>
    <lineage>
        <taxon>Eukaryota</taxon>
        <taxon>Viridiplantae</taxon>
        <taxon>Chlorophyta</taxon>
        <taxon>Chloropicophyceae</taxon>
        <taxon>Chloropicales</taxon>
        <taxon>Chloropicaceae</taxon>
        <taxon>Chloropicon</taxon>
    </lineage>
</organism>
<feature type="compositionally biased region" description="Gly residues" evidence="9">
    <location>
        <begin position="386"/>
        <end position="397"/>
    </location>
</feature>
<evidence type="ECO:0000256" key="3">
    <source>
        <dbReference type="ARBA" id="ARBA00022664"/>
    </source>
</evidence>
<sequence>MATLADSFLDDLEDLSDGEGPGDEEPTPGQVTGDAAVAAPTSSLRHNSAEDVSKLSCSPRYLDLLALVRGERPEDPLADADDTLRDVNALASEVDTDVANLHAFCRQLYKPKFPELETLVHHPVDYARVVRMIGNETDLTELDLGSVLPSATVMVVSVTASTTTGRPLPERDLAECLKCCELVLKLDEDKSSLLKYVEERMGQTAPNLSAVLGSECASRLLGVAGGLTNLSKIPACNIQVLGSKKSDLAGMSSSTNYQHRGLIAESPLIKSCPPQLRKKALRLVAGKCALLARVDAHGEDAEGAAGGRLRQEIEKKIEKWQEPPPARIIRPLAVPDSGPKKRRGGRRLRKMKERYGMTELRKAQNRVNFNMAEEEIMDGEDTVGLGLVGQGGGGGDGKAQAPGEQQEAEGQQGDPEEAGRAEGPRPRRPILRPLVLHRIHPSPRHRAREPARGEAEPGGASGCSQVWDGVVLFQLRRFQPNQENVMYWMICRERVSWAFVLRHLLVERSIDRSTPIS</sequence>
<evidence type="ECO:0000256" key="5">
    <source>
        <dbReference type="ARBA" id="ARBA00022884"/>
    </source>
</evidence>
<evidence type="ECO:0000313" key="11">
    <source>
        <dbReference type="EMBL" id="WZN61233.1"/>
    </source>
</evidence>
<evidence type="ECO:0000256" key="1">
    <source>
        <dbReference type="ARBA" id="ARBA00004123"/>
    </source>
</evidence>
<dbReference type="InterPro" id="IPR042239">
    <property type="entry name" value="Nop_C"/>
</dbReference>
<dbReference type="PROSITE" id="PS51358">
    <property type="entry name" value="NOP"/>
    <property type="match status" value="1"/>
</dbReference>
<name>A0AAX4P5B1_9CHLO</name>
<keyword evidence="6" id="KW-0508">mRNA splicing</keyword>
<keyword evidence="7" id="KW-0539">Nucleus</keyword>
<reference evidence="11 12" key="1">
    <citation type="submission" date="2024-03" db="EMBL/GenBank/DDBJ databases">
        <title>Complete genome sequence of the green alga Chloropicon roscoffensis RCC1871.</title>
        <authorList>
            <person name="Lemieux C."/>
            <person name="Pombert J.-F."/>
            <person name="Otis C."/>
            <person name="Turmel M."/>
        </authorList>
    </citation>
    <scope>NUCLEOTIDE SEQUENCE [LARGE SCALE GENOMIC DNA]</scope>
    <source>
        <strain evidence="11 12">RCC1871</strain>
    </source>
</reference>
<dbReference type="GO" id="GO:0046540">
    <property type="term" value="C:U4/U6 x U5 tri-snRNP complex"/>
    <property type="evidence" value="ECO:0007669"/>
    <property type="project" value="InterPro"/>
</dbReference>
<dbReference type="GO" id="GO:0071011">
    <property type="term" value="C:precatalytic spliceosome"/>
    <property type="evidence" value="ECO:0007669"/>
    <property type="project" value="TreeGrafter"/>
</dbReference>
<dbReference type="Proteomes" id="UP001472866">
    <property type="component" value="Chromosome 04"/>
</dbReference>
<comment type="similarity">
    <text evidence="2">Belongs to the PRP31 family.</text>
</comment>
<accession>A0AAX4P5B1</accession>
<dbReference type="FunFam" id="1.10.246.90:FF:000002">
    <property type="entry name" value="U4/U6 small nuclear ribonucleoprotein Prp31"/>
    <property type="match status" value="1"/>
</dbReference>
<comment type="subcellular location">
    <subcellularLocation>
        <location evidence="1">Nucleus</location>
    </subcellularLocation>
</comment>
<dbReference type="SMART" id="SM00931">
    <property type="entry name" value="NOSIC"/>
    <property type="match status" value="1"/>
</dbReference>
<feature type="compositionally biased region" description="Basic residues" evidence="9">
    <location>
        <begin position="340"/>
        <end position="352"/>
    </location>
</feature>
<dbReference type="PANTHER" id="PTHR13904:SF0">
    <property type="entry name" value="U4_U6 SMALL NUCLEAR RIBONUCLEOPROTEIN PRP31"/>
    <property type="match status" value="1"/>
</dbReference>
<dbReference type="InterPro" id="IPR036070">
    <property type="entry name" value="Nop_dom_sf"/>
</dbReference>
<evidence type="ECO:0000256" key="7">
    <source>
        <dbReference type="ARBA" id="ARBA00023242"/>
    </source>
</evidence>
<evidence type="ECO:0000313" key="12">
    <source>
        <dbReference type="Proteomes" id="UP001472866"/>
    </source>
</evidence>
<dbReference type="Pfam" id="PF01798">
    <property type="entry name" value="Nop"/>
    <property type="match status" value="1"/>
</dbReference>
<dbReference type="InterPro" id="IPR002687">
    <property type="entry name" value="Nop_dom"/>
</dbReference>
<dbReference type="SUPFAM" id="SSF89124">
    <property type="entry name" value="Nop domain"/>
    <property type="match status" value="1"/>
</dbReference>
<dbReference type="PANTHER" id="PTHR13904">
    <property type="entry name" value="PRE-MRNA SPLICING FACTOR PRP31"/>
    <property type="match status" value="1"/>
</dbReference>
<evidence type="ECO:0000259" key="10">
    <source>
        <dbReference type="PROSITE" id="PS51358"/>
    </source>
</evidence>
<dbReference type="FunFam" id="1.10.287.4070:FF:000003">
    <property type="entry name" value="U4/U6 small nuclear ribonucleoprotein PRP31"/>
    <property type="match status" value="1"/>
</dbReference>
<dbReference type="EMBL" id="CP151504">
    <property type="protein sequence ID" value="WZN61233.1"/>
    <property type="molecule type" value="Genomic_DNA"/>
</dbReference>
<dbReference type="GO" id="GO:0003723">
    <property type="term" value="F:RNA binding"/>
    <property type="evidence" value="ECO:0007669"/>
    <property type="project" value="UniProtKB-KW"/>
</dbReference>
<dbReference type="Gene3D" id="1.10.246.90">
    <property type="entry name" value="Nop domain"/>
    <property type="match status" value="1"/>
</dbReference>
<feature type="region of interest" description="Disordered" evidence="9">
    <location>
        <begin position="329"/>
        <end position="354"/>
    </location>
</feature>
<protein>
    <submittedName>
        <fullName evidence="11">U4/U6 small nuclear ribonucleoprotein Prp31</fullName>
    </submittedName>
</protein>
<feature type="compositionally biased region" description="Low complexity" evidence="9">
    <location>
        <begin position="399"/>
        <end position="413"/>
    </location>
</feature>
<keyword evidence="12" id="KW-1185">Reference proteome</keyword>
<feature type="region of interest" description="Disordered" evidence="9">
    <location>
        <begin position="1"/>
        <end position="50"/>
    </location>
</feature>
<evidence type="ECO:0000256" key="8">
    <source>
        <dbReference type="ARBA" id="ARBA00023274"/>
    </source>
</evidence>
<dbReference type="GO" id="GO:0000244">
    <property type="term" value="P:spliceosomal tri-snRNP complex assembly"/>
    <property type="evidence" value="ECO:0007669"/>
    <property type="project" value="InterPro"/>
</dbReference>
<dbReference type="GO" id="GO:0005687">
    <property type="term" value="C:U4 snRNP"/>
    <property type="evidence" value="ECO:0007669"/>
    <property type="project" value="TreeGrafter"/>
</dbReference>
<dbReference type="Pfam" id="PF09785">
    <property type="entry name" value="Prp31_C"/>
    <property type="match status" value="1"/>
</dbReference>
<dbReference type="InterPro" id="IPR019175">
    <property type="entry name" value="Prp31_C"/>
</dbReference>
<keyword evidence="3" id="KW-0507">mRNA processing</keyword>
<keyword evidence="4" id="KW-0747">Spliceosome</keyword>
<feature type="region of interest" description="Disordered" evidence="9">
    <location>
        <begin position="441"/>
        <end position="460"/>
    </location>
</feature>
<dbReference type="AlphaFoldDB" id="A0AAX4P5B1"/>
<keyword evidence="8 11" id="KW-0687">Ribonucleoprotein</keyword>
<dbReference type="InterPro" id="IPR012976">
    <property type="entry name" value="NOSIC"/>
</dbReference>
<evidence type="ECO:0000256" key="4">
    <source>
        <dbReference type="ARBA" id="ARBA00022728"/>
    </source>
</evidence>
<gene>
    <name evidence="11" type="ORF">HKI87_04g27680</name>
</gene>
<evidence type="ECO:0000256" key="2">
    <source>
        <dbReference type="ARBA" id="ARBA00005572"/>
    </source>
</evidence>
<evidence type="ECO:0000256" key="9">
    <source>
        <dbReference type="SAM" id="MobiDB-lite"/>
    </source>
</evidence>